<dbReference type="GO" id="GO:0005634">
    <property type="term" value="C:nucleus"/>
    <property type="evidence" value="ECO:0007669"/>
    <property type="project" value="UniProtKB-SubCell"/>
</dbReference>
<evidence type="ECO:0000256" key="5">
    <source>
        <dbReference type="ARBA" id="ARBA00022723"/>
    </source>
</evidence>
<evidence type="ECO:0000256" key="2">
    <source>
        <dbReference type="ARBA" id="ARBA00004123"/>
    </source>
</evidence>
<accession>A0A6G0YDA8</accession>
<evidence type="ECO:0000256" key="3">
    <source>
        <dbReference type="ARBA" id="ARBA00006958"/>
    </source>
</evidence>
<name>A0A6G0YDA8_APHCR</name>
<comment type="similarity">
    <text evidence="3">Belongs to the HARBI1 family.</text>
</comment>
<evidence type="ECO:0000259" key="8">
    <source>
        <dbReference type="Pfam" id="PF13359"/>
    </source>
</evidence>
<dbReference type="InterPro" id="IPR045249">
    <property type="entry name" value="HARBI1-like"/>
</dbReference>
<comment type="subcellular location">
    <subcellularLocation>
        <location evidence="2">Nucleus</location>
    </subcellularLocation>
</comment>
<comment type="caution">
    <text evidence="9">The sequence shown here is derived from an EMBL/GenBank/DDBJ whole genome shotgun (WGS) entry which is preliminary data.</text>
</comment>
<keyword evidence="4" id="KW-0540">Nuclease</keyword>
<proteinExistence type="inferred from homology"/>
<dbReference type="Pfam" id="PF13359">
    <property type="entry name" value="DDE_Tnp_4"/>
    <property type="match status" value="1"/>
</dbReference>
<evidence type="ECO:0000256" key="1">
    <source>
        <dbReference type="ARBA" id="ARBA00001968"/>
    </source>
</evidence>
<protein>
    <submittedName>
        <fullName evidence="9">Protein ALP1-like</fullName>
    </submittedName>
</protein>
<keyword evidence="5" id="KW-0479">Metal-binding</keyword>
<dbReference type="GO" id="GO:0004518">
    <property type="term" value="F:nuclease activity"/>
    <property type="evidence" value="ECO:0007669"/>
    <property type="project" value="UniProtKB-KW"/>
</dbReference>
<evidence type="ECO:0000313" key="10">
    <source>
        <dbReference type="Proteomes" id="UP000478052"/>
    </source>
</evidence>
<keyword evidence="10" id="KW-1185">Reference proteome</keyword>
<dbReference type="GO" id="GO:0016787">
    <property type="term" value="F:hydrolase activity"/>
    <property type="evidence" value="ECO:0007669"/>
    <property type="project" value="UniProtKB-KW"/>
</dbReference>
<comment type="cofactor">
    <cofactor evidence="1">
        <name>a divalent metal cation</name>
        <dbReference type="ChEBI" id="CHEBI:60240"/>
    </cofactor>
</comment>
<evidence type="ECO:0000256" key="6">
    <source>
        <dbReference type="ARBA" id="ARBA00022801"/>
    </source>
</evidence>
<evidence type="ECO:0000313" key="9">
    <source>
        <dbReference type="EMBL" id="KAF0753475.1"/>
    </source>
</evidence>
<organism evidence="9 10">
    <name type="scientific">Aphis craccivora</name>
    <name type="common">Cowpea aphid</name>
    <dbReference type="NCBI Taxonomy" id="307492"/>
    <lineage>
        <taxon>Eukaryota</taxon>
        <taxon>Metazoa</taxon>
        <taxon>Ecdysozoa</taxon>
        <taxon>Arthropoda</taxon>
        <taxon>Hexapoda</taxon>
        <taxon>Insecta</taxon>
        <taxon>Pterygota</taxon>
        <taxon>Neoptera</taxon>
        <taxon>Paraneoptera</taxon>
        <taxon>Hemiptera</taxon>
        <taxon>Sternorrhyncha</taxon>
        <taxon>Aphidomorpha</taxon>
        <taxon>Aphidoidea</taxon>
        <taxon>Aphididae</taxon>
        <taxon>Aphidini</taxon>
        <taxon>Aphis</taxon>
        <taxon>Aphis</taxon>
    </lineage>
</organism>
<keyword evidence="6" id="KW-0378">Hydrolase</keyword>
<dbReference type="InterPro" id="IPR027806">
    <property type="entry name" value="HARBI1_dom"/>
</dbReference>
<dbReference type="Proteomes" id="UP000478052">
    <property type="component" value="Unassembled WGS sequence"/>
</dbReference>
<dbReference type="OrthoDB" id="2668416at2759"/>
<dbReference type="GO" id="GO:0046872">
    <property type="term" value="F:metal ion binding"/>
    <property type="evidence" value="ECO:0007669"/>
    <property type="project" value="UniProtKB-KW"/>
</dbReference>
<dbReference type="EMBL" id="VUJU01004722">
    <property type="protein sequence ID" value="KAF0753475.1"/>
    <property type="molecule type" value="Genomic_DNA"/>
</dbReference>
<evidence type="ECO:0000256" key="7">
    <source>
        <dbReference type="ARBA" id="ARBA00023242"/>
    </source>
</evidence>
<evidence type="ECO:0000256" key="4">
    <source>
        <dbReference type="ARBA" id="ARBA00022722"/>
    </source>
</evidence>
<keyword evidence="7" id="KW-0539">Nucleus</keyword>
<dbReference type="PANTHER" id="PTHR22930">
    <property type="match status" value="1"/>
</dbReference>
<dbReference type="AlphaFoldDB" id="A0A6G0YDA8"/>
<sequence length="291" mass="33435">MVLFFRYLASGSSFNKLSYNYLIDASTIRKIVKRTCTEIWNILQPILMPEISDEGWLHISEQFYKNTHFPNIIGAINGKHIRIIQPQMTGSEFFNYKKFFSVVLMAWVDADYQFVYIDVGANGAAGDSSVFNNSNMGIKLRQNLLNISKDRTLPNDPNGKPMPFCLVADEAFGLSRHILRPFGKKTLTPIKKIYNQRKTTVRRMVECTFGILANKWRIFHRPIDVSIDFLNTIIKSCCVLHNFVRKRDGIDFTDTAYQCPLQSVNIEPHDRTISAVNTHIANVIHGYIFDI</sequence>
<feature type="domain" description="DDE Tnp4" evidence="8">
    <location>
        <begin position="77"/>
        <end position="242"/>
    </location>
</feature>
<dbReference type="PANTHER" id="PTHR22930:SF269">
    <property type="entry name" value="NUCLEASE HARBI1-LIKE PROTEIN"/>
    <property type="match status" value="1"/>
</dbReference>
<reference evidence="9 10" key="1">
    <citation type="submission" date="2019-08" db="EMBL/GenBank/DDBJ databases">
        <title>Whole genome of Aphis craccivora.</title>
        <authorList>
            <person name="Voronova N.V."/>
            <person name="Shulinski R.S."/>
            <person name="Bandarenka Y.V."/>
            <person name="Zhorov D.G."/>
            <person name="Warner D."/>
        </authorList>
    </citation>
    <scope>NUCLEOTIDE SEQUENCE [LARGE SCALE GENOMIC DNA]</scope>
    <source>
        <strain evidence="9">180601</strain>
        <tissue evidence="9">Whole Body</tissue>
    </source>
</reference>
<gene>
    <name evidence="9" type="ORF">FWK35_00014866</name>
</gene>